<gene>
    <name evidence="3" type="ORF">GCM10022377_19830</name>
</gene>
<evidence type="ECO:0000313" key="4">
    <source>
        <dbReference type="Proteomes" id="UP001501536"/>
    </source>
</evidence>
<evidence type="ECO:0000259" key="2">
    <source>
        <dbReference type="PROSITE" id="PS50975"/>
    </source>
</evidence>
<dbReference type="RefSeq" id="WP_344883770.1">
    <property type="nucleotide sequence ID" value="NZ_BAABCJ010000005.1"/>
</dbReference>
<proteinExistence type="predicted"/>
<comment type="caution">
    <text evidence="3">The sequence shown here is derived from an EMBL/GenBank/DDBJ whole genome shotgun (WGS) entry which is preliminary data.</text>
</comment>
<dbReference type="GO" id="GO:0016874">
    <property type="term" value="F:ligase activity"/>
    <property type="evidence" value="ECO:0007669"/>
    <property type="project" value="UniProtKB-KW"/>
</dbReference>
<keyword evidence="3" id="KW-0436">Ligase</keyword>
<sequence>MRVPDSQTFVPVILGGDIGTYSLAREFHEAYGAASVAVPAGTNGVLEHSVAVDVRPAGSMAEDVVVEHLRRLGAELKGDGNRPLLLFGSLDLHITTITRNRASLEEYFVIPYVPLELVELAALKENFYELCAELGIAHPRTHVYDAGSGAVPDDLPYPLIGKPSDSSAWVAAKFAGKQKVHTIQTPEELHDLLGRIDASGYGGRFILQELIPGGDSNMKLATFYCDPDGRARYAAYGEVAVEEHAPIVLGNSAAIVSGMPDAAAETFVQQGRRILERLGWRGFAMFDAKLDPRDGVVKFFELNPRLGRNHYYLTAAAAAGGRDWANPARAYVRDFLGPRFEATQLPSGLTVSREEILYSVLPAPLLRQHLVGPVGERAAALLKSGDTVNPLVYRAERHPRRWFYVAAALANQFRKFKQYPPRR</sequence>
<keyword evidence="1" id="KW-0547">Nucleotide-binding</keyword>
<accession>A0ABP7DLJ9</accession>
<dbReference type="SUPFAM" id="SSF56059">
    <property type="entry name" value="Glutathione synthetase ATP-binding domain-like"/>
    <property type="match status" value="1"/>
</dbReference>
<reference evidence="4" key="1">
    <citation type="journal article" date="2019" name="Int. J. Syst. Evol. Microbiol.">
        <title>The Global Catalogue of Microorganisms (GCM) 10K type strain sequencing project: providing services to taxonomists for standard genome sequencing and annotation.</title>
        <authorList>
            <consortium name="The Broad Institute Genomics Platform"/>
            <consortium name="The Broad Institute Genome Sequencing Center for Infectious Disease"/>
            <person name="Wu L."/>
            <person name="Ma J."/>
        </authorList>
    </citation>
    <scope>NUCLEOTIDE SEQUENCE [LARGE SCALE GENOMIC DNA]</scope>
    <source>
        <strain evidence="4">JCM 16961</strain>
    </source>
</reference>
<feature type="domain" description="ATP-grasp" evidence="2">
    <location>
        <begin position="128"/>
        <end position="333"/>
    </location>
</feature>
<keyword evidence="4" id="KW-1185">Reference proteome</keyword>
<dbReference type="InterPro" id="IPR011761">
    <property type="entry name" value="ATP-grasp"/>
</dbReference>
<evidence type="ECO:0000256" key="1">
    <source>
        <dbReference type="PROSITE-ProRule" id="PRU00409"/>
    </source>
</evidence>
<name>A0ABP7DLJ9_9MICC</name>
<dbReference type="Proteomes" id="UP001501536">
    <property type="component" value="Unassembled WGS sequence"/>
</dbReference>
<protein>
    <submittedName>
        <fullName evidence="3">Carboxylate--amine ligase</fullName>
    </submittedName>
</protein>
<dbReference type="PROSITE" id="PS50975">
    <property type="entry name" value="ATP_GRASP"/>
    <property type="match status" value="1"/>
</dbReference>
<evidence type="ECO:0000313" key="3">
    <source>
        <dbReference type="EMBL" id="GAA3706097.1"/>
    </source>
</evidence>
<dbReference type="Gene3D" id="3.30.470.20">
    <property type="entry name" value="ATP-grasp fold, B domain"/>
    <property type="match status" value="1"/>
</dbReference>
<organism evidence="3 4">
    <name type="scientific">Zhihengliuella alba</name>
    <dbReference type="NCBI Taxonomy" id="547018"/>
    <lineage>
        <taxon>Bacteria</taxon>
        <taxon>Bacillati</taxon>
        <taxon>Actinomycetota</taxon>
        <taxon>Actinomycetes</taxon>
        <taxon>Micrococcales</taxon>
        <taxon>Micrococcaceae</taxon>
        <taxon>Zhihengliuella</taxon>
    </lineage>
</organism>
<keyword evidence="1" id="KW-0067">ATP-binding</keyword>
<dbReference type="EMBL" id="BAABCJ010000005">
    <property type="protein sequence ID" value="GAA3706097.1"/>
    <property type="molecule type" value="Genomic_DNA"/>
</dbReference>